<dbReference type="Proteomes" id="UP001162891">
    <property type="component" value="Chromosome"/>
</dbReference>
<dbReference type="Pfam" id="PF00535">
    <property type="entry name" value="Glycos_transf_2"/>
    <property type="match status" value="1"/>
</dbReference>
<reference evidence="4" key="1">
    <citation type="journal article" date="2022" name="Int. J. Syst. Evol. Microbiol.">
        <title>Anaeromyxobacter oryzae sp. nov., Anaeromyxobacter diazotrophicus sp. nov. and Anaeromyxobacter paludicola sp. nov., isolated from paddy soils.</title>
        <authorList>
            <person name="Itoh H."/>
            <person name="Xu Z."/>
            <person name="Mise K."/>
            <person name="Masuda Y."/>
            <person name="Ushijima N."/>
            <person name="Hayakawa C."/>
            <person name="Shiratori Y."/>
            <person name="Senoo K."/>
        </authorList>
    </citation>
    <scope>NUCLEOTIDE SEQUENCE [LARGE SCALE GENOMIC DNA]</scope>
    <source>
        <strain evidence="4">Red232</strain>
    </source>
</reference>
<evidence type="ECO:0000259" key="2">
    <source>
        <dbReference type="Pfam" id="PF08242"/>
    </source>
</evidence>
<name>A0ABM7WVB8_9BACT</name>
<dbReference type="PANTHER" id="PTHR48090">
    <property type="entry name" value="UNDECAPRENYL-PHOSPHATE 4-DEOXY-4-FORMAMIDO-L-ARABINOSE TRANSFERASE-RELATED"/>
    <property type="match status" value="1"/>
</dbReference>
<feature type="domain" description="Methyltransferase type 12" evidence="2">
    <location>
        <begin position="298"/>
        <end position="391"/>
    </location>
</feature>
<evidence type="ECO:0008006" key="5">
    <source>
        <dbReference type="Google" id="ProtNLM"/>
    </source>
</evidence>
<dbReference type="InterPro" id="IPR013217">
    <property type="entry name" value="Methyltransf_12"/>
</dbReference>
<dbReference type="Gene3D" id="3.90.550.10">
    <property type="entry name" value="Spore Coat Polysaccharide Biosynthesis Protein SpsA, Chain A"/>
    <property type="match status" value="1"/>
</dbReference>
<keyword evidence="4" id="KW-1185">Reference proteome</keyword>
<evidence type="ECO:0000313" key="4">
    <source>
        <dbReference type="Proteomes" id="UP001162891"/>
    </source>
</evidence>
<dbReference type="PANTHER" id="PTHR48090:SF7">
    <property type="entry name" value="RFBJ PROTEIN"/>
    <property type="match status" value="1"/>
</dbReference>
<dbReference type="SUPFAM" id="SSF53448">
    <property type="entry name" value="Nucleotide-diphospho-sugar transferases"/>
    <property type="match status" value="1"/>
</dbReference>
<dbReference type="InterPro" id="IPR029063">
    <property type="entry name" value="SAM-dependent_MTases_sf"/>
</dbReference>
<dbReference type="EMBL" id="AP025591">
    <property type="protein sequence ID" value="BDG03451.1"/>
    <property type="molecule type" value="Genomic_DNA"/>
</dbReference>
<protein>
    <recommendedName>
        <fullName evidence="5">Glycosyl transferase family 2</fullName>
    </recommendedName>
</protein>
<accession>A0ABM7WVB8</accession>
<organism evidence="3 4">
    <name type="scientific">Anaeromyxobacter oryzae</name>
    <dbReference type="NCBI Taxonomy" id="2918170"/>
    <lineage>
        <taxon>Bacteria</taxon>
        <taxon>Pseudomonadati</taxon>
        <taxon>Myxococcota</taxon>
        <taxon>Myxococcia</taxon>
        <taxon>Myxococcales</taxon>
        <taxon>Cystobacterineae</taxon>
        <taxon>Anaeromyxobacteraceae</taxon>
        <taxon>Anaeromyxobacter</taxon>
    </lineage>
</organism>
<dbReference type="RefSeq" id="WP_248361473.1">
    <property type="nucleotide sequence ID" value="NZ_AP025591.1"/>
</dbReference>
<dbReference type="InterPro" id="IPR050256">
    <property type="entry name" value="Glycosyltransferase_2"/>
</dbReference>
<sequence length="516" mass="57431">MTSLSVLVPVYNEQHLVATSLARLEVLEGSPHLERIQAIVVDDSSRDGTAAVLRAFAEQRGVQWLEDGPIESGVELKGHGRSGKIEWVFLRHVLNGGKGRAIRTALAEATGELTVIHDADLEYHPKDLARIVKVFVEEQADAVFGSRFAGAEARRALLFRHELGNRFLTFLTNWVTNVNLTDMETCYKAVRTDLLKSIPIISNDFRLEPELTIKLAKREARIFEVPISYSGRTYQEGKKINWRDGFKALWAILRFAISDRVYTDDAYGSQILGRLARAPRFNAWMADTIRPFCGQRVLEIGSGTGNLTRRLVPRQTYVASDINPLYLQTLNGLTVDRPYLDVTLTDVTRGDSFPQVPGGFDTVVCLNVIEHVDDDHGSLRNIRSVLSADGKAIILVPHGPGLLGTLDEVLGHKRRYTEETLRRLAKDAGFEVAEVLRFNRVGWPAWWLNGKVLRRKQFGLFQILTLNALTPVFRLVDKLLPFPPLSLIAILRPTTAGAAEAPVEPGEPSASTQATA</sequence>
<dbReference type="CDD" id="cd02440">
    <property type="entry name" value="AdoMet_MTases"/>
    <property type="match status" value="1"/>
</dbReference>
<dbReference type="SUPFAM" id="SSF53335">
    <property type="entry name" value="S-adenosyl-L-methionine-dependent methyltransferases"/>
    <property type="match status" value="1"/>
</dbReference>
<evidence type="ECO:0000259" key="1">
    <source>
        <dbReference type="Pfam" id="PF00535"/>
    </source>
</evidence>
<dbReference type="Gene3D" id="3.40.50.150">
    <property type="entry name" value="Vaccinia Virus protein VP39"/>
    <property type="match status" value="1"/>
</dbReference>
<evidence type="ECO:0000313" key="3">
    <source>
        <dbReference type="EMBL" id="BDG03451.1"/>
    </source>
</evidence>
<feature type="domain" description="Glycosyltransferase 2-like" evidence="1">
    <location>
        <begin position="5"/>
        <end position="196"/>
    </location>
</feature>
<dbReference type="InterPro" id="IPR001173">
    <property type="entry name" value="Glyco_trans_2-like"/>
</dbReference>
<dbReference type="CDD" id="cd04179">
    <property type="entry name" value="DPM_DPG-synthase_like"/>
    <property type="match status" value="1"/>
</dbReference>
<proteinExistence type="predicted"/>
<dbReference type="InterPro" id="IPR029044">
    <property type="entry name" value="Nucleotide-diphossugar_trans"/>
</dbReference>
<gene>
    <name evidence="3" type="ORF">AMOR_24470</name>
</gene>
<dbReference type="Pfam" id="PF08242">
    <property type="entry name" value="Methyltransf_12"/>
    <property type="match status" value="1"/>
</dbReference>